<organism evidence="8 9">
    <name type="scientific">Penicillium nordicum</name>
    <dbReference type="NCBI Taxonomy" id="229535"/>
    <lineage>
        <taxon>Eukaryota</taxon>
        <taxon>Fungi</taxon>
        <taxon>Dikarya</taxon>
        <taxon>Ascomycota</taxon>
        <taxon>Pezizomycotina</taxon>
        <taxon>Eurotiomycetes</taxon>
        <taxon>Eurotiomycetidae</taxon>
        <taxon>Eurotiales</taxon>
        <taxon>Aspergillaceae</taxon>
        <taxon>Penicillium</taxon>
    </lineage>
</organism>
<dbReference type="Pfam" id="PF08031">
    <property type="entry name" value="BBE"/>
    <property type="match status" value="1"/>
</dbReference>
<dbReference type="GO" id="GO:0071949">
    <property type="term" value="F:FAD binding"/>
    <property type="evidence" value="ECO:0007669"/>
    <property type="project" value="InterPro"/>
</dbReference>
<keyword evidence="6" id="KW-1133">Transmembrane helix</keyword>
<dbReference type="SUPFAM" id="SSF56176">
    <property type="entry name" value="FAD-binding/transporter-associated domain-like"/>
    <property type="match status" value="1"/>
</dbReference>
<dbReference type="GO" id="GO:0016491">
    <property type="term" value="F:oxidoreductase activity"/>
    <property type="evidence" value="ECO:0007669"/>
    <property type="project" value="UniProtKB-KW"/>
</dbReference>
<evidence type="ECO:0000256" key="5">
    <source>
        <dbReference type="ARBA" id="ARBA00023002"/>
    </source>
</evidence>
<dbReference type="InterPro" id="IPR050416">
    <property type="entry name" value="FAD-linked_Oxidoreductase"/>
</dbReference>
<dbReference type="InterPro" id="IPR036318">
    <property type="entry name" value="FAD-bd_PCMH-like_sf"/>
</dbReference>
<feature type="transmembrane region" description="Helical" evidence="6">
    <location>
        <begin position="40"/>
        <end position="59"/>
    </location>
</feature>
<dbReference type="InterPro" id="IPR012951">
    <property type="entry name" value="BBE"/>
</dbReference>
<keyword evidence="4" id="KW-0274">FAD</keyword>
<evidence type="ECO:0000256" key="6">
    <source>
        <dbReference type="SAM" id="Phobius"/>
    </source>
</evidence>
<evidence type="ECO:0000256" key="1">
    <source>
        <dbReference type="ARBA" id="ARBA00001974"/>
    </source>
</evidence>
<protein>
    <recommendedName>
        <fullName evidence="7">FAD-binding PCMH-type domain-containing protein</fullName>
    </recommendedName>
</protein>
<dbReference type="PANTHER" id="PTHR42973:SF9">
    <property type="entry name" value="FAD-BINDING PCMH-TYPE DOMAIN-CONTAINING PROTEIN-RELATED"/>
    <property type="match status" value="1"/>
</dbReference>
<dbReference type="PANTHER" id="PTHR42973">
    <property type="entry name" value="BINDING OXIDOREDUCTASE, PUTATIVE (AFU_ORTHOLOGUE AFUA_1G17690)-RELATED"/>
    <property type="match status" value="1"/>
</dbReference>
<gene>
    <name evidence="8" type="ORF">ACN38_g2780</name>
</gene>
<comment type="caution">
    <text evidence="8">The sequence shown here is derived from an EMBL/GenBank/DDBJ whole genome shotgun (WGS) entry which is preliminary data.</text>
</comment>
<evidence type="ECO:0000256" key="2">
    <source>
        <dbReference type="ARBA" id="ARBA00005466"/>
    </source>
</evidence>
<keyword evidence="6" id="KW-0472">Membrane</keyword>
<dbReference type="OrthoDB" id="415825at2759"/>
<evidence type="ECO:0000313" key="9">
    <source>
        <dbReference type="Proteomes" id="UP000037696"/>
    </source>
</evidence>
<proteinExistence type="inferred from homology"/>
<reference evidence="8 9" key="1">
    <citation type="submission" date="2015-08" db="EMBL/GenBank/DDBJ databases">
        <title>Genome sequencing of Penicillium nordicum.</title>
        <authorList>
            <person name="Nguyen H.D."/>
            <person name="Seifert K.A."/>
        </authorList>
    </citation>
    <scope>NUCLEOTIDE SEQUENCE [LARGE SCALE GENOMIC DNA]</scope>
    <source>
        <strain evidence="8 9">DAOMC 185683</strain>
    </source>
</reference>
<keyword evidence="5" id="KW-0560">Oxidoreductase</keyword>
<accession>A0A0M8P9G3</accession>
<dbReference type="AlphaFoldDB" id="A0A0M8P9G3"/>
<evidence type="ECO:0000256" key="4">
    <source>
        <dbReference type="ARBA" id="ARBA00022827"/>
    </source>
</evidence>
<dbReference type="Gene3D" id="3.30.465.10">
    <property type="match status" value="1"/>
</dbReference>
<feature type="domain" description="FAD-binding PCMH-type" evidence="7">
    <location>
        <begin position="96"/>
        <end position="268"/>
    </location>
</feature>
<keyword evidence="6" id="KW-0812">Transmembrane</keyword>
<sequence length="523" mass="56902">MSGFGRRYSLDTGGVKINVWSLFVPSQLLMIGMHVQRTMAASPLLFLLGVLSFIFPVTASTASDISPLLSTLSSSTKVYYPSEANWTDTVQRWTVWEEPTFSLAIKPASVADLQTVVKYAFKHDVPFLASGGGHGYSPSFGALQNGLKIDLGLFNDVTIDTNQNTMTIGGSVKFSQVTGPLFKAGKEIQIGSCPCVGMVGATLGGGVGKYQGLHGLILDALESVQLVTPTGDLITVSATQNKDLFWGLRGAGFNYGIVTSATYHVYDLTNNGNVLNVDFMFPASLNETFFNILASYVTLPAGLSLHALAINYPSVGPVILLNAVYPGPKQKGLNLLAPFLDLAYIQRNITMIHWDAINEVAGFGLGKEFCVKGQKFDLWSAGVRSIDATTHINYFNKLVQFWHDYPSASGSAWQVEYFPTQAVTAIADDSTAYPHRQISAHEMFTFRFTDSSISDKVDDFGLSAVEAFNATSGFDDLHIYVSYAHGTEGLDAMYGAEKLPRLLKLKKKWDTKGMFSYNNGLPH</sequence>
<dbReference type="Gene3D" id="3.40.462.20">
    <property type="match status" value="1"/>
</dbReference>
<evidence type="ECO:0000313" key="8">
    <source>
        <dbReference type="EMBL" id="KOS46297.1"/>
    </source>
</evidence>
<dbReference type="InterPro" id="IPR006094">
    <property type="entry name" value="Oxid_FAD_bind_N"/>
</dbReference>
<comment type="similarity">
    <text evidence="2">Belongs to the oxygen-dependent FAD-linked oxidoreductase family.</text>
</comment>
<keyword evidence="3" id="KW-0285">Flavoprotein</keyword>
<dbReference type="EMBL" id="LHQQ01000031">
    <property type="protein sequence ID" value="KOS46297.1"/>
    <property type="molecule type" value="Genomic_DNA"/>
</dbReference>
<dbReference type="InterPro" id="IPR016169">
    <property type="entry name" value="FAD-bd_PCMH_sub2"/>
</dbReference>
<keyword evidence="9" id="KW-1185">Reference proteome</keyword>
<evidence type="ECO:0000259" key="7">
    <source>
        <dbReference type="PROSITE" id="PS51387"/>
    </source>
</evidence>
<dbReference type="Pfam" id="PF01565">
    <property type="entry name" value="FAD_binding_4"/>
    <property type="match status" value="1"/>
</dbReference>
<dbReference type="InterPro" id="IPR016166">
    <property type="entry name" value="FAD-bd_PCMH"/>
</dbReference>
<name>A0A0M8P9G3_9EURO</name>
<evidence type="ECO:0000256" key="3">
    <source>
        <dbReference type="ARBA" id="ARBA00022630"/>
    </source>
</evidence>
<dbReference type="STRING" id="229535.A0A0M8P9G3"/>
<dbReference type="Proteomes" id="UP000037696">
    <property type="component" value="Unassembled WGS sequence"/>
</dbReference>
<dbReference type="PROSITE" id="PS51387">
    <property type="entry name" value="FAD_PCMH"/>
    <property type="match status" value="1"/>
</dbReference>
<comment type="cofactor">
    <cofactor evidence="1">
        <name>FAD</name>
        <dbReference type="ChEBI" id="CHEBI:57692"/>
    </cofactor>
</comment>